<evidence type="ECO:0000256" key="4">
    <source>
        <dbReference type="PROSITE-ProRule" id="PRU00470"/>
    </source>
</evidence>
<dbReference type="GO" id="GO:0003677">
    <property type="term" value="F:DNA binding"/>
    <property type="evidence" value="ECO:0007669"/>
    <property type="project" value="InterPro"/>
</dbReference>
<dbReference type="EMBL" id="BKCP01006515">
    <property type="protein sequence ID" value="GER43176.1"/>
    <property type="molecule type" value="Genomic_DNA"/>
</dbReference>
<dbReference type="Gene3D" id="4.10.1100.10">
    <property type="entry name" value="Transcription factor, SBP-box domain"/>
    <property type="match status" value="1"/>
</dbReference>
<organism evidence="7 8">
    <name type="scientific">Striga asiatica</name>
    <name type="common">Asiatic witchweed</name>
    <name type="synonym">Buchnera asiatica</name>
    <dbReference type="NCBI Taxonomy" id="4170"/>
    <lineage>
        <taxon>Eukaryota</taxon>
        <taxon>Viridiplantae</taxon>
        <taxon>Streptophyta</taxon>
        <taxon>Embryophyta</taxon>
        <taxon>Tracheophyta</taxon>
        <taxon>Spermatophyta</taxon>
        <taxon>Magnoliopsida</taxon>
        <taxon>eudicotyledons</taxon>
        <taxon>Gunneridae</taxon>
        <taxon>Pentapetalae</taxon>
        <taxon>asterids</taxon>
        <taxon>lamiids</taxon>
        <taxon>Lamiales</taxon>
        <taxon>Orobanchaceae</taxon>
        <taxon>Buchnereae</taxon>
        <taxon>Striga</taxon>
    </lineage>
</organism>
<dbReference type="PANTHER" id="PTHR31251:SF220">
    <property type="entry name" value="SBP-TYPE DOMAIN-CONTAINING PROTEIN"/>
    <property type="match status" value="1"/>
</dbReference>
<evidence type="ECO:0000256" key="5">
    <source>
        <dbReference type="SAM" id="MobiDB-lite"/>
    </source>
</evidence>
<dbReference type="InterPro" id="IPR004333">
    <property type="entry name" value="SBP_dom"/>
</dbReference>
<dbReference type="OrthoDB" id="514967at2759"/>
<accession>A0A5A7QE09</accession>
<name>A0A5A7QE09_STRAF</name>
<dbReference type="GO" id="GO:0008270">
    <property type="term" value="F:zinc ion binding"/>
    <property type="evidence" value="ECO:0007669"/>
    <property type="project" value="UniProtKB-KW"/>
</dbReference>
<dbReference type="Pfam" id="PF03110">
    <property type="entry name" value="SBP"/>
    <property type="match status" value="2"/>
</dbReference>
<dbReference type="InterPro" id="IPR036893">
    <property type="entry name" value="SBP_sf"/>
</dbReference>
<dbReference type="PROSITE" id="PS51141">
    <property type="entry name" value="ZF_SBP"/>
    <property type="match status" value="1"/>
</dbReference>
<keyword evidence="2 4" id="KW-0863">Zinc-finger</keyword>
<dbReference type="PANTHER" id="PTHR31251">
    <property type="entry name" value="SQUAMOSA PROMOTER-BINDING-LIKE PROTEIN 4"/>
    <property type="match status" value="1"/>
</dbReference>
<gene>
    <name evidence="7" type="ORF">STAS_20001</name>
</gene>
<keyword evidence="1" id="KW-0479">Metal-binding</keyword>
<evidence type="ECO:0000313" key="7">
    <source>
        <dbReference type="EMBL" id="GER43176.1"/>
    </source>
</evidence>
<dbReference type="Proteomes" id="UP000325081">
    <property type="component" value="Unassembled WGS sequence"/>
</dbReference>
<dbReference type="SUPFAM" id="SSF103612">
    <property type="entry name" value="SBT domain"/>
    <property type="match status" value="1"/>
</dbReference>
<comment type="caution">
    <text evidence="7">The sequence shown here is derived from an EMBL/GenBank/DDBJ whole genome shotgun (WGS) entry which is preliminary data.</text>
</comment>
<keyword evidence="3" id="KW-0862">Zinc</keyword>
<evidence type="ECO:0000256" key="2">
    <source>
        <dbReference type="ARBA" id="ARBA00022771"/>
    </source>
</evidence>
<dbReference type="InterPro" id="IPR044817">
    <property type="entry name" value="SBP-like"/>
</dbReference>
<feature type="region of interest" description="Disordered" evidence="5">
    <location>
        <begin position="121"/>
        <end position="142"/>
    </location>
</feature>
<feature type="domain" description="SBP-type" evidence="6">
    <location>
        <begin position="43"/>
        <end position="126"/>
    </location>
</feature>
<dbReference type="AlphaFoldDB" id="A0A5A7QE09"/>
<dbReference type="GO" id="GO:0005634">
    <property type="term" value="C:nucleus"/>
    <property type="evidence" value="ECO:0007669"/>
    <property type="project" value="InterPro"/>
</dbReference>
<proteinExistence type="predicted"/>
<sequence>MPMKEKVMNSKNMNNFAEQEDNFDGLSGGGGKRCSGGDAGSSVKKCQVERCLTDPNEAKIYHQRHRVCELHAKAQVVPRWWSPESGRGSASNAAGFFLFHELSEFDEAKRSCRRRLAGHNERRRKNFSDENNISRATKGSATKKMQITKSFIL</sequence>
<evidence type="ECO:0000313" key="8">
    <source>
        <dbReference type="Proteomes" id="UP000325081"/>
    </source>
</evidence>
<feature type="compositionally biased region" description="Polar residues" evidence="5">
    <location>
        <begin position="129"/>
        <end position="142"/>
    </location>
</feature>
<evidence type="ECO:0000259" key="6">
    <source>
        <dbReference type="PROSITE" id="PS51141"/>
    </source>
</evidence>
<protein>
    <submittedName>
        <fullName evidence="7">Squamosa promoter binding-like protein</fullName>
    </submittedName>
</protein>
<reference evidence="8" key="1">
    <citation type="journal article" date="2019" name="Curr. Biol.">
        <title>Genome Sequence of Striga asiatica Provides Insight into the Evolution of Plant Parasitism.</title>
        <authorList>
            <person name="Yoshida S."/>
            <person name="Kim S."/>
            <person name="Wafula E.K."/>
            <person name="Tanskanen J."/>
            <person name="Kim Y.M."/>
            <person name="Honaas L."/>
            <person name="Yang Z."/>
            <person name="Spallek T."/>
            <person name="Conn C.E."/>
            <person name="Ichihashi Y."/>
            <person name="Cheong K."/>
            <person name="Cui S."/>
            <person name="Der J.P."/>
            <person name="Gundlach H."/>
            <person name="Jiao Y."/>
            <person name="Hori C."/>
            <person name="Ishida J.K."/>
            <person name="Kasahara H."/>
            <person name="Kiba T."/>
            <person name="Kim M.S."/>
            <person name="Koo N."/>
            <person name="Laohavisit A."/>
            <person name="Lee Y.H."/>
            <person name="Lumba S."/>
            <person name="McCourt P."/>
            <person name="Mortimer J.C."/>
            <person name="Mutuku J.M."/>
            <person name="Nomura T."/>
            <person name="Sasaki-Sekimoto Y."/>
            <person name="Seto Y."/>
            <person name="Wang Y."/>
            <person name="Wakatake T."/>
            <person name="Sakakibara H."/>
            <person name="Demura T."/>
            <person name="Yamaguchi S."/>
            <person name="Yoneyama K."/>
            <person name="Manabe R.I."/>
            <person name="Nelson D.C."/>
            <person name="Schulman A.H."/>
            <person name="Timko M.P."/>
            <person name="dePamphilis C.W."/>
            <person name="Choi D."/>
            <person name="Shirasu K."/>
        </authorList>
    </citation>
    <scope>NUCLEOTIDE SEQUENCE [LARGE SCALE GENOMIC DNA]</scope>
    <source>
        <strain evidence="8">cv. UVA1</strain>
    </source>
</reference>
<keyword evidence="8" id="KW-1185">Reference proteome</keyword>
<evidence type="ECO:0000256" key="1">
    <source>
        <dbReference type="ARBA" id="ARBA00022723"/>
    </source>
</evidence>
<evidence type="ECO:0000256" key="3">
    <source>
        <dbReference type="ARBA" id="ARBA00022833"/>
    </source>
</evidence>